<evidence type="ECO:0000313" key="2">
    <source>
        <dbReference type="Proteomes" id="UP000682733"/>
    </source>
</evidence>
<comment type="caution">
    <text evidence="1">The sequence shown here is derived from an EMBL/GenBank/DDBJ whole genome shotgun (WGS) entry which is preliminary data.</text>
</comment>
<feature type="non-terminal residue" evidence="1">
    <location>
        <position position="42"/>
    </location>
</feature>
<protein>
    <submittedName>
        <fullName evidence="1">Uncharacterized protein</fullName>
    </submittedName>
</protein>
<name>A0A8S2WMH0_9BILA</name>
<organism evidence="1 2">
    <name type="scientific">Didymodactylos carnosus</name>
    <dbReference type="NCBI Taxonomy" id="1234261"/>
    <lineage>
        <taxon>Eukaryota</taxon>
        <taxon>Metazoa</taxon>
        <taxon>Spiralia</taxon>
        <taxon>Gnathifera</taxon>
        <taxon>Rotifera</taxon>
        <taxon>Eurotatoria</taxon>
        <taxon>Bdelloidea</taxon>
        <taxon>Philodinida</taxon>
        <taxon>Philodinidae</taxon>
        <taxon>Didymodactylos</taxon>
    </lineage>
</organism>
<proteinExistence type="predicted"/>
<reference evidence="1" key="1">
    <citation type="submission" date="2021-02" db="EMBL/GenBank/DDBJ databases">
        <authorList>
            <person name="Nowell W R."/>
        </authorList>
    </citation>
    <scope>NUCLEOTIDE SEQUENCE</scope>
</reference>
<dbReference type="Proteomes" id="UP000682733">
    <property type="component" value="Unassembled WGS sequence"/>
</dbReference>
<dbReference type="EMBL" id="CAJOBA010083116">
    <property type="protein sequence ID" value="CAF4451063.1"/>
    <property type="molecule type" value="Genomic_DNA"/>
</dbReference>
<gene>
    <name evidence="1" type="ORF">TMI583_LOCUS45828</name>
</gene>
<sequence length="42" mass="4603">MGADGLNSTIRLQSAIHKINELSKNLTINLKFVFITGDITNT</sequence>
<dbReference type="AlphaFoldDB" id="A0A8S2WMH0"/>
<accession>A0A8S2WMH0</accession>
<evidence type="ECO:0000313" key="1">
    <source>
        <dbReference type="EMBL" id="CAF4451063.1"/>
    </source>
</evidence>